<protein>
    <recommendedName>
        <fullName evidence="4">Tat pathway signal protein</fullName>
    </recommendedName>
</protein>
<accession>A0AB39SC75</accession>
<dbReference type="RefSeq" id="WP_369261321.1">
    <property type="nucleotide sequence ID" value="NZ_CP163440.1"/>
</dbReference>
<name>A0AB39SC75_9ACTN</name>
<evidence type="ECO:0000256" key="2">
    <source>
        <dbReference type="SAM" id="SignalP"/>
    </source>
</evidence>
<proteinExistence type="predicted"/>
<organism evidence="3">
    <name type="scientific">Streptomyces sp. R35</name>
    <dbReference type="NCBI Taxonomy" id="3238630"/>
    <lineage>
        <taxon>Bacteria</taxon>
        <taxon>Bacillati</taxon>
        <taxon>Actinomycetota</taxon>
        <taxon>Actinomycetes</taxon>
        <taxon>Kitasatosporales</taxon>
        <taxon>Streptomycetaceae</taxon>
        <taxon>Streptomyces</taxon>
    </lineage>
</organism>
<evidence type="ECO:0008006" key="4">
    <source>
        <dbReference type="Google" id="ProtNLM"/>
    </source>
</evidence>
<evidence type="ECO:0000256" key="1">
    <source>
        <dbReference type="SAM" id="MobiDB-lite"/>
    </source>
</evidence>
<feature type="region of interest" description="Disordered" evidence="1">
    <location>
        <begin position="26"/>
        <end position="69"/>
    </location>
</feature>
<sequence length="1494" mass="158234">MVVIAACTALSGGLLSAVPAFGAPDAGTDSKPTSGHNTQPGSAAAAPGPSGSGRVKDPGKKLGTGWKSSPDRAVTAAADADGLHILVADSKEAYAWKTAAILAEPGMPADSWIGNQCLMDRDHAAVVYAPRTFTNKPDLFQGGAFTAIVNTSTGAVTKLGFTASLAYFDPTCNTSAHTAAFTAYRDMNDPAAVKTRVVTVNTAGKQLTQASVHGEVTSAAPVTGGAVGAIGRDLVRLGDTGKSRTGKTSKVTSVDAVAFDIRPLDARGKEIAFVERGNKKHTAKIWRGHGRPATVASGAPGALDLAPGAPGKAYLIGKTTGVVHTKGTGITPLDAPADSDVSTQGRLAVDPVLMPGMRAGLERIANAGRGFTKASQTKHGKAAAESAVPPKTLAKTAPTTITSTATTTGTEVTQQVAPQAAAGTEESSPALGGSTKPVTETAPGGLDTQMERTALTTATASDPAHEPTDPDRWCSISRNDVGAQALQPTSNQVEWAADMAVRGNLTSGWIRQGGYRDQAGLGTVDPQGFFPRPTLDGKTGAQIPVNVLLGILSQESNLWQAESGAVPGQMGSPLAAVDGYYGHKTGGTVADFWNIHWDKSDCGYGVGQVTDGMRMAGHEKDHETALSPAKQKIVAVDYASNIAASMKILADKWNEVHKAGQTITVNNDDPSKVENWFTAVWNYNLGFNPPGANGASWGLGWYNNPANPVYKNDNPFMDTTVDSNANHDAAHPQDWPYEEKVMGWAAWSTDTGFSYATSGRQDWAGESGFSSVGFRPAWWINNIQRSWVSPPKSTFCNSNNNCDPSSPPDCPDADCYKKYWWNQSNATWKDDCSSTCGNENIKYQSLVAEPGRGYRLKNGTPVCSGAPSGATVVASVPNGTPTWSDCGAVKSDGTFRFTFYADVQGQYEAKADLHQIGGGYGGHFWYTHSRDTDHLGGTTSGPLTVRGTWIPNGSFDLAQVWVHVPDTGAQEKRAHYEISGAVGGPYDRYVNQDGNNNKWVSLGAFKFNSTPSVSLSNYSPTGTADKDVAYGAIAFQPVKGTFVHRTLTAASVFDPNQELNSNWPVTELNTPIRSEKSLYDWATELSHGTDGGPLWDGAASNSVSSEGLTGWPRCTDEVNKDECVGPKTYDAGKQWYQDVKAGGYTPNADGSVPSMSIPMWMGMSNTRPNPSASPDQAYQDANSYKIKSDVDVTFVKDDTGHIIPGSESASYDARVGNAHLPVFVTQLIKGISADYNIPAPDLTYTTPDALEYGRTYTADPLVDGDTPGQAYFPHFRGARLNSDNTCVDFRAVGGGVHGYRAMVGHKSINDNVKAWLDKVNASPDTNFSVRRAAGDIYSMFFKNSGEWNNNMWGSMIGNAPPIWHDIAAAFCADGSVKPTHLQANNDADPSNGLVWQSYMPDLYVYIDGKMTDDLGRPASGRVHVGDWKNFSNFPASAPNGNGFASCDAFHRGSGGNPWSVDAPVPVFGDGPGNRPSSVVHCDDSSVKFTTNLTQ</sequence>
<feature type="chain" id="PRO_5044254425" description="Tat pathway signal protein" evidence="2">
    <location>
        <begin position="23"/>
        <end position="1494"/>
    </location>
</feature>
<feature type="region of interest" description="Disordered" evidence="1">
    <location>
        <begin position="371"/>
        <end position="446"/>
    </location>
</feature>
<keyword evidence="2" id="KW-0732">Signal</keyword>
<feature type="compositionally biased region" description="Low complexity" evidence="1">
    <location>
        <begin position="392"/>
        <end position="413"/>
    </location>
</feature>
<evidence type="ECO:0000313" key="3">
    <source>
        <dbReference type="EMBL" id="XDQ64741.1"/>
    </source>
</evidence>
<gene>
    <name evidence="3" type="ORF">AB5J50_30140</name>
</gene>
<feature type="signal peptide" evidence="2">
    <location>
        <begin position="1"/>
        <end position="22"/>
    </location>
</feature>
<reference evidence="3" key="1">
    <citation type="submission" date="2024-07" db="EMBL/GenBank/DDBJ databases">
        <authorList>
            <person name="Yu S.T."/>
        </authorList>
    </citation>
    <scope>NUCLEOTIDE SEQUENCE</scope>
    <source>
        <strain evidence="3">R35</strain>
    </source>
</reference>
<dbReference type="EMBL" id="CP163440">
    <property type="protein sequence ID" value="XDQ64741.1"/>
    <property type="molecule type" value="Genomic_DNA"/>
</dbReference>
<feature type="compositionally biased region" description="Polar residues" evidence="1">
    <location>
        <begin position="30"/>
        <end position="39"/>
    </location>
</feature>
<feature type="compositionally biased region" description="Low complexity" evidence="1">
    <location>
        <begin position="40"/>
        <end position="53"/>
    </location>
</feature>